<protein>
    <submittedName>
        <fullName evidence="2">Uncharacterized protein</fullName>
    </submittedName>
</protein>
<evidence type="ECO:0000313" key="3">
    <source>
        <dbReference type="Proteomes" id="UP000464954"/>
    </source>
</evidence>
<evidence type="ECO:0000313" key="2">
    <source>
        <dbReference type="EMBL" id="QHI69493.1"/>
    </source>
</evidence>
<dbReference type="KEGG" id="taer:GT409_08505"/>
<dbReference type="EMBL" id="CP047593">
    <property type="protein sequence ID" value="QHI69493.1"/>
    <property type="molecule type" value="Genomic_DNA"/>
</dbReference>
<dbReference type="Proteomes" id="UP000464954">
    <property type="component" value="Chromosome"/>
</dbReference>
<accession>A0A6P1M8U5</accession>
<sequence length="185" mass="21361">MKKTDHSIRNSVVATLIATLIIAIVKPMRNMAIVVFKWLWQIILAFKAHLGSTASVPWWLVYAVLAIIILLLSRAIRQALQSLATDVAKASPLSYTTDHFHGLVWRWRMDSDFQPYRISTFCPHCDMQLRPCSSGYGYSTQFHCDKCGFSSSNIEMETGQLEEWISREIQRKLRTNEWKQELPNQ</sequence>
<keyword evidence="1" id="KW-0472">Membrane</keyword>
<proteinExistence type="predicted"/>
<keyword evidence="3" id="KW-1185">Reference proteome</keyword>
<dbReference type="RefSeq" id="WP_160628675.1">
    <property type="nucleotide sequence ID" value="NZ_CP047593.1"/>
</dbReference>
<reference evidence="2 3" key="1">
    <citation type="submission" date="2020-01" db="EMBL/GenBank/DDBJ databases">
        <title>Ponticoccus aerotolerans gen. nov., sp. nov., an anaerobic bacterium and proposal of Ponticoccusceae fam. nov., Ponticoccusles ord. nov. and Ponticoccuse classis nov. in the phylum Kiritimatiellaeota.</title>
        <authorList>
            <person name="Zhou L.Y."/>
            <person name="Du Z.J."/>
        </authorList>
    </citation>
    <scope>NUCLEOTIDE SEQUENCE [LARGE SCALE GENOMIC DNA]</scope>
    <source>
        <strain evidence="2 3">S-5007</strain>
    </source>
</reference>
<evidence type="ECO:0000256" key="1">
    <source>
        <dbReference type="SAM" id="Phobius"/>
    </source>
</evidence>
<keyword evidence="1" id="KW-0812">Transmembrane</keyword>
<keyword evidence="1" id="KW-1133">Transmembrane helix</keyword>
<gene>
    <name evidence="2" type="ORF">GT409_08505</name>
</gene>
<dbReference type="AlphaFoldDB" id="A0A6P1M8U5"/>
<feature type="transmembrane region" description="Helical" evidence="1">
    <location>
        <begin position="6"/>
        <end position="25"/>
    </location>
</feature>
<feature type="transmembrane region" description="Helical" evidence="1">
    <location>
        <begin position="56"/>
        <end position="73"/>
    </location>
</feature>
<name>A0A6P1M8U5_9BACT</name>
<organism evidence="2 3">
    <name type="scientific">Tichowtungia aerotolerans</name>
    <dbReference type="NCBI Taxonomy" id="2697043"/>
    <lineage>
        <taxon>Bacteria</taxon>
        <taxon>Pseudomonadati</taxon>
        <taxon>Kiritimatiellota</taxon>
        <taxon>Tichowtungiia</taxon>
        <taxon>Tichowtungiales</taxon>
        <taxon>Tichowtungiaceae</taxon>
        <taxon>Tichowtungia</taxon>
    </lineage>
</organism>